<organism evidence="4 5">
    <name type="scientific">Providencia sneebia DSM 19967</name>
    <dbReference type="NCBI Taxonomy" id="1141660"/>
    <lineage>
        <taxon>Bacteria</taxon>
        <taxon>Pseudomonadati</taxon>
        <taxon>Pseudomonadota</taxon>
        <taxon>Gammaproteobacteria</taxon>
        <taxon>Enterobacterales</taxon>
        <taxon>Morganellaceae</taxon>
        <taxon>Providencia</taxon>
    </lineage>
</organism>
<dbReference type="EMBL" id="AKKN01000005">
    <property type="protein sequence ID" value="EKT60190.1"/>
    <property type="molecule type" value="Genomic_DNA"/>
</dbReference>
<dbReference type="Pfam" id="PF06812">
    <property type="entry name" value="ImpA_N"/>
    <property type="match status" value="1"/>
</dbReference>
<dbReference type="InterPro" id="IPR021069">
    <property type="entry name" value="ImpA_C"/>
</dbReference>
<feature type="transmembrane region" description="Helical" evidence="1">
    <location>
        <begin position="238"/>
        <end position="260"/>
    </location>
</feature>
<comment type="caution">
    <text evidence="4">The sequence shown here is derived from an EMBL/GenBank/DDBJ whole genome shotgun (WGS) entry which is preliminary data.</text>
</comment>
<keyword evidence="1" id="KW-1133">Transmembrane helix</keyword>
<dbReference type="Pfam" id="PF12486">
    <property type="entry name" value="VasL"/>
    <property type="match status" value="1"/>
</dbReference>
<keyword evidence="1" id="KW-0472">Membrane</keyword>
<evidence type="ECO:0000259" key="3">
    <source>
        <dbReference type="Pfam" id="PF12486"/>
    </source>
</evidence>
<feature type="domain" description="ImpA C-terminal" evidence="3">
    <location>
        <begin position="287"/>
        <end position="433"/>
    </location>
</feature>
<keyword evidence="5" id="KW-1185">Reference proteome</keyword>
<gene>
    <name evidence="4" type="ORF">OO7_05174</name>
</gene>
<reference evidence="4 5" key="1">
    <citation type="journal article" date="2012" name="BMC Genomics">
        <title>Comparative genomics of bacteria in the genus Providencia isolated from wild Drosophila melanogaster.</title>
        <authorList>
            <person name="Galac M.R."/>
            <person name="Lazzaro B.P."/>
        </authorList>
    </citation>
    <scope>NUCLEOTIDE SEQUENCE [LARGE SCALE GENOMIC DNA]</scope>
    <source>
        <strain evidence="4 5">DSM 19967</strain>
    </source>
</reference>
<dbReference type="Proteomes" id="UP000010290">
    <property type="component" value="Chromosome"/>
</dbReference>
<accession>K8WVF1</accession>
<dbReference type="PANTHER" id="PTHR37024:SF5">
    <property type="entry name" value="IMPA N-TERMINAL DOMAIN-CONTAINING PROTEIN"/>
    <property type="match status" value="1"/>
</dbReference>
<evidence type="ECO:0000313" key="4">
    <source>
        <dbReference type="EMBL" id="EKT60190.1"/>
    </source>
</evidence>
<dbReference type="RefSeq" id="WP_008914897.1">
    <property type="nucleotide sequence ID" value="NZ_CM001773.1"/>
</dbReference>
<dbReference type="AlphaFoldDB" id="K8WVF1"/>
<keyword evidence="1" id="KW-0812">Transmembrane</keyword>
<dbReference type="InterPro" id="IPR010657">
    <property type="entry name" value="ImpA_N"/>
</dbReference>
<sequence>MRTQPENLIIKVGGSPLETPEFIALKTEFNKLNHPARPEMSWVLIESLCVTLFKSHGIDLQSSVYYTIARLQLHGLSGFTEGCELLANVVVTQWDNLWPEQTHYRADIFNWFNSRAGATLRQLNFETSDLRLIYRSERALQLIIDKLAQTTWSKIPKLENLLWFFQNAAKNLEQREDLLHQNKAPTVKLPPLVYIQQSEIHQEQQPQPIVIEKNINPEQKTEQPNPVIQKKMSAVNGFLIGLFSSAVLFVGIGYAIYYQLKQEIVAMTSVPAGAAAQWLYQPEIATYADNLNLLEKQSPIFNLKLSDSLVDKAKKLWPNNADQTYASRNWHNLITTRLENTPINDSWSETASLLQQLSDKIVMQERNRGSFTLSYLKTSIYDIQKQHNKNIPIEEKLREFSVQIDNGQPISPTLINNIDAQIHGLLARYYDLQQQAEKQGLKPNLY</sequence>
<proteinExistence type="predicted"/>
<evidence type="ECO:0000259" key="2">
    <source>
        <dbReference type="Pfam" id="PF06812"/>
    </source>
</evidence>
<name>K8WVF1_9GAMM</name>
<protein>
    <recommendedName>
        <fullName evidence="6">ImpA domain-containing protein</fullName>
    </recommendedName>
</protein>
<dbReference type="PANTHER" id="PTHR37024">
    <property type="entry name" value="TYPE VI SECRETION SYSTEM DUF2094 AND IMPA-RELATED DOMAIN PROTEIN"/>
    <property type="match status" value="1"/>
</dbReference>
<evidence type="ECO:0000313" key="5">
    <source>
        <dbReference type="Proteomes" id="UP000010290"/>
    </source>
</evidence>
<dbReference type="HOGENOM" id="CLU_037314_0_1_6"/>
<evidence type="ECO:0008006" key="6">
    <source>
        <dbReference type="Google" id="ProtNLM"/>
    </source>
</evidence>
<dbReference type="OrthoDB" id="5579595at2"/>
<evidence type="ECO:0000256" key="1">
    <source>
        <dbReference type="SAM" id="Phobius"/>
    </source>
</evidence>
<dbReference type="PATRIC" id="fig|1141660.3.peg.1048"/>
<feature type="domain" description="ImpA N-terminal" evidence="2">
    <location>
        <begin position="12"/>
        <end position="113"/>
    </location>
</feature>